<evidence type="ECO:0000256" key="4">
    <source>
        <dbReference type="ARBA" id="ARBA00022884"/>
    </source>
</evidence>
<dbReference type="Pfam" id="PF01649">
    <property type="entry name" value="Ribosomal_S20p"/>
    <property type="match status" value="1"/>
</dbReference>
<evidence type="ECO:0000256" key="3">
    <source>
        <dbReference type="ARBA" id="ARBA00022730"/>
    </source>
</evidence>
<dbReference type="GO" id="GO:0015935">
    <property type="term" value="C:small ribosomal subunit"/>
    <property type="evidence" value="ECO:0007669"/>
    <property type="project" value="TreeGrafter"/>
</dbReference>
<sequence length="93" mass="10013">MGTSKTTRKRVRQTAGRTARNKAARSAMRTAVRRVREAAAAGDRESAEKALREAVPVIAKTASKGLIHKNNASRKISRLTAQVSKTLTGKNPS</sequence>
<evidence type="ECO:0000256" key="9">
    <source>
        <dbReference type="SAM" id="MobiDB-lite"/>
    </source>
</evidence>
<dbReference type="SUPFAM" id="SSF46992">
    <property type="entry name" value="Ribosomal protein S20"/>
    <property type="match status" value="1"/>
</dbReference>
<feature type="region of interest" description="Disordered" evidence="9">
    <location>
        <begin position="1"/>
        <end position="30"/>
    </location>
</feature>
<dbReference type="GO" id="GO:0070181">
    <property type="term" value="F:small ribosomal subunit rRNA binding"/>
    <property type="evidence" value="ECO:0007669"/>
    <property type="project" value="TreeGrafter"/>
</dbReference>
<dbReference type="HAMAP" id="MF_00500">
    <property type="entry name" value="Ribosomal_bS20"/>
    <property type="match status" value="1"/>
</dbReference>
<accession>A0A932GN07</accession>
<reference evidence="10" key="1">
    <citation type="submission" date="2020-07" db="EMBL/GenBank/DDBJ databases">
        <title>Huge and variable diversity of episymbiotic CPR bacteria and DPANN archaea in groundwater ecosystems.</title>
        <authorList>
            <person name="He C.Y."/>
            <person name="Keren R."/>
            <person name="Whittaker M."/>
            <person name="Farag I.F."/>
            <person name="Doudna J."/>
            <person name="Cate J.H.D."/>
            <person name="Banfield J.F."/>
        </authorList>
    </citation>
    <scope>NUCLEOTIDE SEQUENCE</scope>
    <source>
        <strain evidence="10">NC_groundwater_717_Ag_S-0.2um_59_8</strain>
    </source>
</reference>
<protein>
    <recommendedName>
        <fullName evidence="7 8">Small ribosomal subunit protein bS20</fullName>
    </recommendedName>
</protein>
<dbReference type="PANTHER" id="PTHR33398:SF1">
    <property type="entry name" value="SMALL RIBOSOMAL SUBUNIT PROTEIN BS20C"/>
    <property type="match status" value="1"/>
</dbReference>
<dbReference type="Proteomes" id="UP000741360">
    <property type="component" value="Unassembled WGS sequence"/>
</dbReference>
<keyword evidence="5 8" id="KW-0689">Ribosomal protein</keyword>
<gene>
    <name evidence="8 10" type="primary">rpsT</name>
    <name evidence="10" type="ORF">HYY65_01935</name>
</gene>
<dbReference type="GO" id="GO:0006412">
    <property type="term" value="P:translation"/>
    <property type="evidence" value="ECO:0007669"/>
    <property type="project" value="UniProtKB-UniRule"/>
</dbReference>
<dbReference type="GO" id="GO:0003735">
    <property type="term" value="F:structural constituent of ribosome"/>
    <property type="evidence" value="ECO:0007669"/>
    <property type="project" value="InterPro"/>
</dbReference>
<keyword evidence="6 8" id="KW-0687">Ribonucleoprotein</keyword>
<dbReference type="AlphaFoldDB" id="A0A932GN07"/>
<dbReference type="InterPro" id="IPR002583">
    <property type="entry name" value="Ribosomal_bS20"/>
</dbReference>
<evidence type="ECO:0000256" key="5">
    <source>
        <dbReference type="ARBA" id="ARBA00022980"/>
    </source>
</evidence>
<dbReference type="PANTHER" id="PTHR33398">
    <property type="entry name" value="30S RIBOSOMAL PROTEIN S20"/>
    <property type="match status" value="1"/>
</dbReference>
<dbReference type="EMBL" id="JACPSX010000032">
    <property type="protein sequence ID" value="MBI3013835.1"/>
    <property type="molecule type" value="Genomic_DNA"/>
</dbReference>
<keyword evidence="4 8" id="KW-0694">RNA-binding</keyword>
<proteinExistence type="inferred from homology"/>
<dbReference type="GO" id="GO:0005829">
    <property type="term" value="C:cytosol"/>
    <property type="evidence" value="ECO:0007669"/>
    <property type="project" value="TreeGrafter"/>
</dbReference>
<name>A0A932GN07_UNCTE</name>
<evidence type="ECO:0000256" key="1">
    <source>
        <dbReference type="ARBA" id="ARBA00003134"/>
    </source>
</evidence>
<evidence type="ECO:0000256" key="8">
    <source>
        <dbReference type="HAMAP-Rule" id="MF_00500"/>
    </source>
</evidence>
<evidence type="ECO:0000256" key="7">
    <source>
        <dbReference type="ARBA" id="ARBA00035136"/>
    </source>
</evidence>
<evidence type="ECO:0000313" key="10">
    <source>
        <dbReference type="EMBL" id="MBI3013835.1"/>
    </source>
</evidence>
<dbReference type="FunFam" id="1.20.58.110:FF:000001">
    <property type="entry name" value="30S ribosomal protein S20"/>
    <property type="match status" value="1"/>
</dbReference>
<organism evidence="10 11">
    <name type="scientific">Tectimicrobiota bacterium</name>
    <dbReference type="NCBI Taxonomy" id="2528274"/>
    <lineage>
        <taxon>Bacteria</taxon>
        <taxon>Pseudomonadati</taxon>
        <taxon>Nitrospinota/Tectimicrobiota group</taxon>
        <taxon>Candidatus Tectimicrobiota</taxon>
    </lineage>
</organism>
<evidence type="ECO:0000256" key="2">
    <source>
        <dbReference type="ARBA" id="ARBA00007634"/>
    </source>
</evidence>
<comment type="similarity">
    <text evidence="2 8">Belongs to the bacterial ribosomal protein bS20 family.</text>
</comment>
<keyword evidence="3 8" id="KW-0699">rRNA-binding</keyword>
<evidence type="ECO:0000313" key="11">
    <source>
        <dbReference type="Proteomes" id="UP000741360"/>
    </source>
</evidence>
<comment type="caution">
    <text evidence="10">The sequence shown here is derived from an EMBL/GenBank/DDBJ whole genome shotgun (WGS) entry which is preliminary data.</text>
</comment>
<dbReference type="NCBIfam" id="TIGR00029">
    <property type="entry name" value="S20"/>
    <property type="match status" value="1"/>
</dbReference>
<comment type="function">
    <text evidence="1 8">Binds directly to 16S ribosomal RNA.</text>
</comment>
<feature type="compositionally biased region" description="Basic residues" evidence="9">
    <location>
        <begin position="1"/>
        <end position="12"/>
    </location>
</feature>
<dbReference type="Gene3D" id="1.20.58.110">
    <property type="entry name" value="Ribosomal protein S20"/>
    <property type="match status" value="1"/>
</dbReference>
<evidence type="ECO:0000256" key="6">
    <source>
        <dbReference type="ARBA" id="ARBA00023274"/>
    </source>
</evidence>
<dbReference type="InterPro" id="IPR036510">
    <property type="entry name" value="Ribosomal_bS20_sf"/>
</dbReference>